<gene>
    <name evidence="1" type="ORF">HPBE_LOCUS15981</name>
</gene>
<proteinExistence type="predicted"/>
<dbReference type="Proteomes" id="UP000050761">
    <property type="component" value="Unassembled WGS sequence"/>
</dbReference>
<evidence type="ECO:0000313" key="1">
    <source>
        <dbReference type="EMBL" id="VDP04545.1"/>
    </source>
</evidence>
<dbReference type="PANTHER" id="PTHR23227:SF67">
    <property type="entry name" value="CRANIOFACIAL DEVELOPMENT PROTEIN 2-LIKE"/>
    <property type="match status" value="1"/>
</dbReference>
<dbReference type="OrthoDB" id="409898at2759"/>
<organism evidence="2 3">
    <name type="scientific">Heligmosomoides polygyrus</name>
    <name type="common">Parasitic roundworm</name>
    <dbReference type="NCBI Taxonomy" id="6339"/>
    <lineage>
        <taxon>Eukaryota</taxon>
        <taxon>Metazoa</taxon>
        <taxon>Ecdysozoa</taxon>
        <taxon>Nematoda</taxon>
        <taxon>Chromadorea</taxon>
        <taxon>Rhabditida</taxon>
        <taxon>Rhabditina</taxon>
        <taxon>Rhabditomorpha</taxon>
        <taxon>Strongyloidea</taxon>
        <taxon>Heligmosomidae</taxon>
        <taxon>Heligmosomoides</taxon>
    </lineage>
</organism>
<dbReference type="InterPro" id="IPR036691">
    <property type="entry name" value="Endo/exonu/phosph_ase_sf"/>
</dbReference>
<evidence type="ECO:0000313" key="2">
    <source>
        <dbReference type="Proteomes" id="UP000050761"/>
    </source>
</evidence>
<accession>A0A3P8BCM5</accession>
<sequence length="274" mass="31572">MMLRRARKPTMDPLMMSLMRGRHRAKLCTLSGCSFELAEALERRRVDLCAVQEKSPRTTSGVRIIVGERFRDAITSMERFNDRLMKVVIAAERRLYHLFSAYAPQTGCSERAKNEFWSPHDEKTAEVPSQNVILVSDELNEHVGPAKDGDGCHGGLGFGSRNADGERILEYAESHDLTIMNTRFRKRVKQEIRDMYELEVMSISTDEYRKDDTAYDYLNSYAKRITIDDGNITAPFPLKDNVVELDTNFNVAASRFIAPFKFQKTYLDQKRWHT</sequence>
<evidence type="ECO:0000313" key="3">
    <source>
        <dbReference type="WBParaSite" id="HPBE_0001598201-mRNA-1"/>
    </source>
</evidence>
<dbReference type="Gene3D" id="3.60.10.10">
    <property type="entry name" value="Endonuclease/exonuclease/phosphatase"/>
    <property type="match status" value="1"/>
</dbReference>
<dbReference type="PANTHER" id="PTHR23227">
    <property type="entry name" value="BUCENTAUR RELATED"/>
    <property type="match status" value="1"/>
</dbReference>
<reference evidence="1 2" key="1">
    <citation type="submission" date="2018-11" db="EMBL/GenBank/DDBJ databases">
        <authorList>
            <consortium name="Pathogen Informatics"/>
        </authorList>
    </citation>
    <scope>NUCLEOTIDE SEQUENCE [LARGE SCALE GENOMIC DNA]</scope>
</reference>
<dbReference type="WBParaSite" id="HPBE_0001598201-mRNA-1">
    <property type="protein sequence ID" value="HPBE_0001598201-mRNA-1"/>
    <property type="gene ID" value="HPBE_0001598201"/>
</dbReference>
<dbReference type="InterPro" id="IPR027124">
    <property type="entry name" value="Swc5/CFDP1/2"/>
</dbReference>
<reference evidence="3" key="2">
    <citation type="submission" date="2019-09" db="UniProtKB">
        <authorList>
            <consortium name="WormBaseParasite"/>
        </authorList>
    </citation>
    <scope>IDENTIFICATION</scope>
</reference>
<dbReference type="EMBL" id="UZAH01029154">
    <property type="protein sequence ID" value="VDP04545.1"/>
    <property type="molecule type" value="Genomic_DNA"/>
</dbReference>
<name>A0A183G3J8_HELPZ</name>
<dbReference type="AlphaFoldDB" id="A0A183G3J8"/>
<accession>A0A183G3J8</accession>
<protein>
    <submittedName>
        <fullName evidence="3">Endo/exonuclease/phosphatase domain-containing protein</fullName>
    </submittedName>
</protein>
<keyword evidence="2" id="KW-1185">Reference proteome</keyword>